<dbReference type="RefSeq" id="WP_205049821.1">
    <property type="nucleotide sequence ID" value="NZ_JACJKX010000003.1"/>
</dbReference>
<dbReference type="InterPro" id="IPR029062">
    <property type="entry name" value="Class_I_gatase-like"/>
</dbReference>
<comment type="similarity">
    <text evidence="1">Belongs to the peptidase S66 family.</text>
</comment>
<dbReference type="PANTHER" id="PTHR30237:SF2">
    <property type="entry name" value="MUREIN TETRAPEPTIDE CARBOXYPEPTIDASE"/>
    <property type="match status" value="1"/>
</dbReference>
<dbReference type="InterPro" id="IPR040921">
    <property type="entry name" value="Peptidase_S66C"/>
</dbReference>
<evidence type="ECO:0000259" key="7">
    <source>
        <dbReference type="Pfam" id="PF17676"/>
    </source>
</evidence>
<dbReference type="EMBL" id="JACJKX010000003">
    <property type="protein sequence ID" value="MBM6928221.1"/>
    <property type="molecule type" value="Genomic_DNA"/>
</dbReference>
<dbReference type="Pfam" id="PF17676">
    <property type="entry name" value="Peptidase_S66C"/>
    <property type="match status" value="1"/>
</dbReference>
<evidence type="ECO:0000313" key="9">
    <source>
        <dbReference type="Proteomes" id="UP000777002"/>
    </source>
</evidence>
<proteinExistence type="inferred from homology"/>
<keyword evidence="2" id="KW-0121">Carboxypeptidase</keyword>
<evidence type="ECO:0000313" key="8">
    <source>
        <dbReference type="EMBL" id="MBM6928221.1"/>
    </source>
</evidence>
<keyword evidence="5" id="KW-0720">Serine protease</keyword>
<dbReference type="SUPFAM" id="SSF141986">
    <property type="entry name" value="LD-carboxypeptidase A C-terminal domain-like"/>
    <property type="match status" value="1"/>
</dbReference>
<dbReference type="CDD" id="cd07025">
    <property type="entry name" value="Peptidase_S66"/>
    <property type="match status" value="1"/>
</dbReference>
<reference evidence="8 9" key="1">
    <citation type="journal article" date="2021" name="Sci. Rep.">
        <title>The distribution of antibiotic resistance genes in chicken gut microbiota commensals.</title>
        <authorList>
            <person name="Juricova H."/>
            <person name="Matiasovicova J."/>
            <person name="Kubasova T."/>
            <person name="Cejkova D."/>
            <person name="Rychlik I."/>
        </authorList>
    </citation>
    <scope>NUCLEOTIDE SEQUENCE [LARGE SCALE GENOMIC DNA]</scope>
    <source>
        <strain evidence="8 9">An562</strain>
    </source>
</reference>
<sequence length="307" mass="34367">MPDYPIRVGFCAPSRAVLDVSTPALAKLYFTDRGADVVLHDTVFKNIKQFAGTDEERLEGLMTLACDRNIDLVLPIRGGYGLSRILDKIDYEAIAARHPVMCGYSDFTAFNIAYLAKTGEISYQGPNGTDFVDTPNFLTEKSFHSALFNEEWVASFPCKEAPDLDFEGTLWGGNLSIVTALLGTPYFPDIEGGILFLEDCNDRAYRIERHMAQLEMAGVLAKQKAILFGDFRDADPAHPRENDFLFADVLSYLRQRLPGMPILHGLPFGHSHMKITLPVGARVRMRTEKGYVVLSTKDHPRVSPRFR</sequence>
<keyword evidence="3" id="KW-0645">Protease</keyword>
<protein>
    <submittedName>
        <fullName evidence="8">LD-carboxypeptidase</fullName>
    </submittedName>
</protein>
<evidence type="ECO:0000256" key="3">
    <source>
        <dbReference type="ARBA" id="ARBA00022670"/>
    </source>
</evidence>
<dbReference type="Gene3D" id="3.40.50.10740">
    <property type="entry name" value="Class I glutamine amidotransferase-like"/>
    <property type="match status" value="1"/>
</dbReference>
<name>A0ABS2GRZ4_9BURK</name>
<dbReference type="PANTHER" id="PTHR30237">
    <property type="entry name" value="MURAMOYLTETRAPEPTIDE CARBOXYPEPTIDASE"/>
    <property type="match status" value="1"/>
</dbReference>
<dbReference type="InterPro" id="IPR003507">
    <property type="entry name" value="S66_fam"/>
</dbReference>
<dbReference type="Proteomes" id="UP000777002">
    <property type="component" value="Unassembled WGS sequence"/>
</dbReference>
<accession>A0ABS2GRZ4</accession>
<evidence type="ECO:0000259" key="6">
    <source>
        <dbReference type="Pfam" id="PF02016"/>
    </source>
</evidence>
<evidence type="ECO:0000256" key="5">
    <source>
        <dbReference type="ARBA" id="ARBA00022825"/>
    </source>
</evidence>
<keyword evidence="9" id="KW-1185">Reference proteome</keyword>
<feature type="domain" description="LD-carboxypeptidase N-terminal" evidence="6">
    <location>
        <begin position="8"/>
        <end position="125"/>
    </location>
</feature>
<dbReference type="InterPro" id="IPR027461">
    <property type="entry name" value="Carboxypeptidase_A_C_sf"/>
</dbReference>
<dbReference type="SUPFAM" id="SSF52317">
    <property type="entry name" value="Class I glutamine amidotransferase-like"/>
    <property type="match status" value="1"/>
</dbReference>
<dbReference type="InterPro" id="IPR027478">
    <property type="entry name" value="LdcA_N"/>
</dbReference>
<organism evidence="8 9">
    <name type="scientific">Parasutterella secunda</name>
    <dbReference type="NCBI Taxonomy" id="626947"/>
    <lineage>
        <taxon>Bacteria</taxon>
        <taxon>Pseudomonadati</taxon>
        <taxon>Pseudomonadota</taxon>
        <taxon>Betaproteobacteria</taxon>
        <taxon>Burkholderiales</taxon>
        <taxon>Sutterellaceae</taxon>
        <taxon>Parasutterella</taxon>
    </lineage>
</organism>
<dbReference type="Pfam" id="PF02016">
    <property type="entry name" value="Peptidase_S66"/>
    <property type="match status" value="1"/>
</dbReference>
<feature type="domain" description="LD-carboxypeptidase C-terminal" evidence="7">
    <location>
        <begin position="167"/>
        <end position="285"/>
    </location>
</feature>
<keyword evidence="4" id="KW-0378">Hydrolase</keyword>
<dbReference type="PIRSF" id="PIRSF028757">
    <property type="entry name" value="LD-carboxypeptidase"/>
    <property type="match status" value="1"/>
</dbReference>
<evidence type="ECO:0000256" key="1">
    <source>
        <dbReference type="ARBA" id="ARBA00010233"/>
    </source>
</evidence>
<dbReference type="Gene3D" id="3.50.30.60">
    <property type="entry name" value="LD-carboxypeptidase A C-terminal domain-like"/>
    <property type="match status" value="1"/>
</dbReference>
<evidence type="ECO:0000256" key="4">
    <source>
        <dbReference type="ARBA" id="ARBA00022801"/>
    </source>
</evidence>
<comment type="caution">
    <text evidence="8">The sequence shown here is derived from an EMBL/GenBank/DDBJ whole genome shotgun (WGS) entry which is preliminary data.</text>
</comment>
<dbReference type="InterPro" id="IPR040449">
    <property type="entry name" value="Peptidase_S66_N"/>
</dbReference>
<gene>
    <name evidence="8" type="ORF">H5985_02910</name>
</gene>
<evidence type="ECO:0000256" key="2">
    <source>
        <dbReference type="ARBA" id="ARBA00022645"/>
    </source>
</evidence>